<evidence type="ECO:0000313" key="2">
    <source>
        <dbReference type="Proteomes" id="UP000245647"/>
    </source>
</evidence>
<sequence>MATRDKFGNLRGSAGNMVYRMVGSKNIAQAKPGNFRQTEATQKCSKELGLASTTAKAIRKAMDSIYDSPDGGMNNRLTRAVKQAIAACTYKDILKRDLHNGDLSFLKGFQFNINSPIDKILKINPAVTLENGGQVNVCIPAFHGKRHLVYPKNKGRIYVRLRITLTAFNLKEEYYIHLEQKETDIQSGDNNEINWQFSPLIPEGCFLLVCISLMAFTEELVNGRKNINGKDWSPAAILEAFHFEEGNTDAESAQGLQKDFLHGYMGNILLQEFTEL</sequence>
<reference evidence="1 2" key="1">
    <citation type="submission" date="2018-04" db="EMBL/GenBank/DDBJ databases">
        <title>Pedobacter chongqingensis sp. nov., isolated from a rottenly hemp rope.</title>
        <authorList>
            <person name="Cai Y."/>
        </authorList>
    </citation>
    <scope>NUCLEOTIDE SEQUENCE [LARGE SCALE GENOMIC DNA]</scope>
    <source>
        <strain evidence="1 2">FJ4-8</strain>
    </source>
</reference>
<dbReference type="EMBL" id="QEAS01000002">
    <property type="protein sequence ID" value="PWG82127.1"/>
    <property type="molecule type" value="Genomic_DNA"/>
</dbReference>
<evidence type="ECO:0000313" key="1">
    <source>
        <dbReference type="EMBL" id="PWG82127.1"/>
    </source>
</evidence>
<accession>A0A2U2PL45</accession>
<dbReference type="AlphaFoldDB" id="A0A2U2PL45"/>
<gene>
    <name evidence="1" type="ORF">DDR33_03675</name>
</gene>
<protein>
    <submittedName>
        <fullName evidence="1">Uncharacterized protein</fullName>
    </submittedName>
</protein>
<comment type="caution">
    <text evidence="1">The sequence shown here is derived from an EMBL/GenBank/DDBJ whole genome shotgun (WGS) entry which is preliminary data.</text>
</comment>
<dbReference type="RefSeq" id="WP_109414404.1">
    <property type="nucleotide sequence ID" value="NZ_QEAS01000002.1"/>
</dbReference>
<name>A0A2U2PL45_9SPHI</name>
<proteinExistence type="predicted"/>
<keyword evidence="2" id="KW-1185">Reference proteome</keyword>
<dbReference type="OrthoDB" id="680708at2"/>
<dbReference type="Proteomes" id="UP000245647">
    <property type="component" value="Unassembled WGS sequence"/>
</dbReference>
<organism evidence="1 2">
    <name type="scientific">Pararcticibacter amylolyticus</name>
    <dbReference type="NCBI Taxonomy" id="2173175"/>
    <lineage>
        <taxon>Bacteria</taxon>
        <taxon>Pseudomonadati</taxon>
        <taxon>Bacteroidota</taxon>
        <taxon>Sphingobacteriia</taxon>
        <taxon>Sphingobacteriales</taxon>
        <taxon>Sphingobacteriaceae</taxon>
        <taxon>Pararcticibacter</taxon>
    </lineage>
</organism>